<evidence type="ECO:0000313" key="5">
    <source>
        <dbReference type="Proteomes" id="UP000321425"/>
    </source>
</evidence>
<accession>A0A1H7V0I7</accession>
<name>A0A1H7V0I7_9LACT</name>
<dbReference type="STRING" id="426703.SAMN04488100_1216"/>
<dbReference type="EMBL" id="FOBL01000021">
    <property type="protein sequence ID" value="SEM02741.1"/>
    <property type="molecule type" value="Genomic_DNA"/>
</dbReference>
<dbReference type="RefSeq" id="WP_091488657.1">
    <property type="nucleotide sequence ID" value="NZ_BJUX01000020.1"/>
</dbReference>
<dbReference type="OrthoDB" id="2136191at2"/>
<dbReference type="Proteomes" id="UP000321425">
    <property type="component" value="Unassembled WGS sequence"/>
</dbReference>
<evidence type="ECO:0000313" key="2">
    <source>
        <dbReference type="EMBL" id="GEK89699.1"/>
    </source>
</evidence>
<protein>
    <submittedName>
        <fullName evidence="3">Nuclease-related domain-containing protein</fullName>
    </submittedName>
</protein>
<dbReference type="Pfam" id="PF08378">
    <property type="entry name" value="NERD"/>
    <property type="match status" value="1"/>
</dbReference>
<dbReference type="InterPro" id="IPR011528">
    <property type="entry name" value="NERD"/>
</dbReference>
<evidence type="ECO:0000313" key="3">
    <source>
        <dbReference type="EMBL" id="SEM02741.1"/>
    </source>
</evidence>
<dbReference type="AlphaFoldDB" id="A0A1H7V0I7"/>
<proteinExistence type="predicted"/>
<dbReference type="Proteomes" id="UP000198548">
    <property type="component" value="Unassembled WGS sequence"/>
</dbReference>
<keyword evidence="5" id="KW-1185">Reference proteome</keyword>
<evidence type="ECO:0000313" key="4">
    <source>
        <dbReference type="Proteomes" id="UP000198548"/>
    </source>
</evidence>
<evidence type="ECO:0000259" key="1">
    <source>
        <dbReference type="PROSITE" id="PS50965"/>
    </source>
</evidence>
<organism evidence="3 4">
    <name type="scientific">Alkalibacterium putridalgicola</name>
    <dbReference type="NCBI Taxonomy" id="426703"/>
    <lineage>
        <taxon>Bacteria</taxon>
        <taxon>Bacillati</taxon>
        <taxon>Bacillota</taxon>
        <taxon>Bacilli</taxon>
        <taxon>Lactobacillales</taxon>
        <taxon>Carnobacteriaceae</taxon>
        <taxon>Alkalibacterium</taxon>
    </lineage>
</organism>
<gene>
    <name evidence="2" type="ORF">APU01nite_17380</name>
    <name evidence="3" type="ORF">SAMN04488100_1216</name>
</gene>
<dbReference type="EMBL" id="BJUX01000020">
    <property type="protein sequence ID" value="GEK89699.1"/>
    <property type="molecule type" value="Genomic_DNA"/>
</dbReference>
<sequence>MILKERSKSISHRILEVLNNRMTLSANEKVQYANQIKGLKGEKMFDHILNETGIDALVINDLLLSTKDTSYQIDSLVITDEKIYLYEVKNYSGTFVYKDNGLYSTSGHAIQDPVAQAERKRSYLYNLLIQLDYSIDIEVYVVFINSNSYIYDLPKKDAILFAGQLAGHFKDLAEPLPKQSDKNLVLAKQLIKRHNDMYHPTNLPAYSFDQLRKGIRCSSCDSFSYNKSRQNIYCNVCGKKEPAAQAIHRSIEEFKLLFPETPLTKDIAYTWCGNEWKKSRIRKVLETHYRVHNRGRGSYYTDD</sequence>
<reference evidence="2 5" key="2">
    <citation type="submission" date="2019-07" db="EMBL/GenBank/DDBJ databases">
        <title>Whole genome shotgun sequence of Alkalibacterium putridalgicola NBRC 103243.</title>
        <authorList>
            <person name="Hosoyama A."/>
            <person name="Uohara A."/>
            <person name="Ohji S."/>
            <person name="Ichikawa N."/>
        </authorList>
    </citation>
    <scope>NUCLEOTIDE SEQUENCE [LARGE SCALE GENOMIC DNA]</scope>
    <source>
        <strain evidence="2 5">NBRC 103243</strain>
    </source>
</reference>
<reference evidence="3 4" key="1">
    <citation type="submission" date="2016-10" db="EMBL/GenBank/DDBJ databases">
        <authorList>
            <person name="de Groot N.N."/>
        </authorList>
    </citation>
    <scope>NUCLEOTIDE SEQUENCE [LARGE SCALE GENOMIC DNA]</scope>
    <source>
        <strain evidence="3 4">DSM 19182</strain>
    </source>
</reference>
<feature type="domain" description="NERD" evidence="1">
    <location>
        <begin position="37"/>
        <end position="147"/>
    </location>
</feature>
<dbReference type="PROSITE" id="PS50965">
    <property type="entry name" value="NERD"/>
    <property type="match status" value="1"/>
</dbReference>